<proteinExistence type="predicted"/>
<evidence type="ECO:0000313" key="3">
    <source>
        <dbReference type="Proteomes" id="UP001321760"/>
    </source>
</evidence>
<accession>A0AAV9G738</accession>
<dbReference type="PANTHER" id="PTHR42923">
    <property type="entry name" value="PROTOPORPHYRINOGEN OXIDASE"/>
    <property type="match status" value="1"/>
</dbReference>
<organism evidence="2 3">
    <name type="scientific">Podospora aff. communis PSN243</name>
    <dbReference type="NCBI Taxonomy" id="3040156"/>
    <lineage>
        <taxon>Eukaryota</taxon>
        <taxon>Fungi</taxon>
        <taxon>Dikarya</taxon>
        <taxon>Ascomycota</taxon>
        <taxon>Pezizomycotina</taxon>
        <taxon>Sordariomycetes</taxon>
        <taxon>Sordariomycetidae</taxon>
        <taxon>Sordariales</taxon>
        <taxon>Podosporaceae</taxon>
        <taxon>Podospora</taxon>
    </lineage>
</organism>
<dbReference type="Gene3D" id="3.30.70.1990">
    <property type="match status" value="1"/>
</dbReference>
<dbReference type="Proteomes" id="UP001321760">
    <property type="component" value="Unassembled WGS sequence"/>
</dbReference>
<reference evidence="2" key="1">
    <citation type="journal article" date="2023" name="Mol. Phylogenet. Evol.">
        <title>Genome-scale phylogeny and comparative genomics of the fungal order Sordariales.</title>
        <authorList>
            <person name="Hensen N."/>
            <person name="Bonometti L."/>
            <person name="Westerberg I."/>
            <person name="Brannstrom I.O."/>
            <person name="Guillou S."/>
            <person name="Cros-Aarteil S."/>
            <person name="Calhoun S."/>
            <person name="Haridas S."/>
            <person name="Kuo A."/>
            <person name="Mondo S."/>
            <person name="Pangilinan J."/>
            <person name="Riley R."/>
            <person name="LaButti K."/>
            <person name="Andreopoulos B."/>
            <person name="Lipzen A."/>
            <person name="Chen C."/>
            <person name="Yan M."/>
            <person name="Daum C."/>
            <person name="Ng V."/>
            <person name="Clum A."/>
            <person name="Steindorff A."/>
            <person name="Ohm R.A."/>
            <person name="Martin F."/>
            <person name="Silar P."/>
            <person name="Natvig D.O."/>
            <person name="Lalanne C."/>
            <person name="Gautier V."/>
            <person name="Ament-Velasquez S.L."/>
            <person name="Kruys A."/>
            <person name="Hutchinson M.I."/>
            <person name="Powell A.J."/>
            <person name="Barry K."/>
            <person name="Miller A.N."/>
            <person name="Grigoriev I.V."/>
            <person name="Debuchy R."/>
            <person name="Gladieux P."/>
            <person name="Hiltunen Thoren M."/>
            <person name="Johannesson H."/>
        </authorList>
    </citation>
    <scope>NUCLEOTIDE SEQUENCE</scope>
    <source>
        <strain evidence="2">PSN243</strain>
    </source>
</reference>
<protein>
    <recommendedName>
        <fullName evidence="4">Amine oxidase domain-containing protein</fullName>
    </recommendedName>
</protein>
<comment type="caution">
    <text evidence="2">The sequence shown here is derived from an EMBL/GenBank/DDBJ whole genome shotgun (WGS) entry which is preliminary data.</text>
</comment>
<evidence type="ECO:0000256" key="1">
    <source>
        <dbReference type="SAM" id="SignalP"/>
    </source>
</evidence>
<keyword evidence="3" id="KW-1185">Reference proteome</keyword>
<dbReference type="Pfam" id="PF13450">
    <property type="entry name" value="NAD_binding_8"/>
    <property type="match status" value="1"/>
</dbReference>
<dbReference type="AlphaFoldDB" id="A0AAV9G738"/>
<dbReference type="EMBL" id="MU865986">
    <property type="protein sequence ID" value="KAK4443850.1"/>
    <property type="molecule type" value="Genomic_DNA"/>
</dbReference>
<evidence type="ECO:0008006" key="4">
    <source>
        <dbReference type="Google" id="ProtNLM"/>
    </source>
</evidence>
<dbReference type="GO" id="GO:0016491">
    <property type="term" value="F:oxidoreductase activity"/>
    <property type="evidence" value="ECO:0007669"/>
    <property type="project" value="TreeGrafter"/>
</dbReference>
<reference evidence="2" key="2">
    <citation type="submission" date="2023-05" db="EMBL/GenBank/DDBJ databases">
        <authorList>
            <consortium name="Lawrence Berkeley National Laboratory"/>
            <person name="Steindorff A."/>
            <person name="Hensen N."/>
            <person name="Bonometti L."/>
            <person name="Westerberg I."/>
            <person name="Brannstrom I.O."/>
            <person name="Guillou S."/>
            <person name="Cros-Aarteil S."/>
            <person name="Calhoun S."/>
            <person name="Haridas S."/>
            <person name="Kuo A."/>
            <person name="Mondo S."/>
            <person name="Pangilinan J."/>
            <person name="Riley R."/>
            <person name="Labutti K."/>
            <person name="Andreopoulos B."/>
            <person name="Lipzen A."/>
            <person name="Chen C."/>
            <person name="Yanf M."/>
            <person name="Daum C."/>
            <person name="Ng V."/>
            <person name="Clum A."/>
            <person name="Ohm R."/>
            <person name="Martin F."/>
            <person name="Silar P."/>
            <person name="Natvig D."/>
            <person name="Lalanne C."/>
            <person name="Gautier V."/>
            <person name="Ament-Velasquez S.L."/>
            <person name="Kruys A."/>
            <person name="Hutchinson M.I."/>
            <person name="Powell A.J."/>
            <person name="Barry K."/>
            <person name="Miller A.N."/>
            <person name="Grigoriev I.V."/>
            <person name="Debuchy R."/>
            <person name="Gladieux P."/>
            <person name="Thoren M.H."/>
            <person name="Johannesson H."/>
        </authorList>
    </citation>
    <scope>NUCLEOTIDE SEQUENCE</scope>
    <source>
        <strain evidence="2">PSN243</strain>
    </source>
</reference>
<dbReference type="InterPro" id="IPR036188">
    <property type="entry name" value="FAD/NAD-bd_sf"/>
</dbReference>
<feature type="signal peptide" evidence="1">
    <location>
        <begin position="1"/>
        <end position="21"/>
    </location>
</feature>
<dbReference type="InterPro" id="IPR050464">
    <property type="entry name" value="Zeta_carotene_desat/Oxidored"/>
</dbReference>
<gene>
    <name evidence="2" type="ORF">QBC34DRAFT_488185</name>
</gene>
<keyword evidence="1" id="KW-0732">Signal</keyword>
<dbReference type="SUPFAM" id="SSF51905">
    <property type="entry name" value="FAD/NAD(P)-binding domain"/>
    <property type="match status" value="1"/>
</dbReference>
<dbReference type="Gene3D" id="1.10.405.20">
    <property type="match status" value="1"/>
</dbReference>
<dbReference type="Gene3D" id="3.50.50.60">
    <property type="entry name" value="FAD/NAD(P)-binding domain"/>
    <property type="match status" value="1"/>
</dbReference>
<sequence length="490" mass="53844">MIPNTITVACLLWLWVPSTLAGTEQDKRGASDPQVTTIYRDVAIVGGGAAGSYAAVRLREDFGLSVVVIEKDDKLGGHVNTWTDRTTGRSFDAGVQNWIDINNASSFFRRFGIAVQPNVRSVLDQHFVDFATGSELTSYTPPSAADRTEGLRRYLAAAEQFISILEPGWWNLPEPSKIPADLLLPFHDFAAKYNLTGGLPQIFFTTGFGKHNFMDSLTLFVMRSFDVSMVRTLLGLEANFVPVSRRNQDLYDAIRNSLGPDVLTSSTVIDAHRPDGNGNVTLKVYNQDTNTTTHITAKKLLFTAAPTKNNLQPFHLSPDEKDTFNSFYYSTSVVGIVSHPSLPLNASFINTPAAAQPSNWAAAVPSYPYNTRFENYPNSSYYRVIAVGDQTFTINQARDVIQSSFDKMLAAGTLPRITPARNLTFHLLKSHGQVSASTSAEVLGTGFIQRLNALQGKRSTWYTGAAWSVHLTTSLWGFTDGLLPRLVASL</sequence>
<evidence type="ECO:0000313" key="2">
    <source>
        <dbReference type="EMBL" id="KAK4443850.1"/>
    </source>
</evidence>
<feature type="chain" id="PRO_5043485505" description="Amine oxidase domain-containing protein" evidence="1">
    <location>
        <begin position="22"/>
        <end position="490"/>
    </location>
</feature>
<name>A0AAV9G738_9PEZI</name>
<dbReference type="PANTHER" id="PTHR42923:SF26">
    <property type="entry name" value="FMN REDUCTASE LOT6, PUTATIVE (AFU_ORTHOLOGUE AFUA_7G06600)-RELATED"/>
    <property type="match status" value="1"/>
</dbReference>